<evidence type="ECO:0000256" key="1">
    <source>
        <dbReference type="SAM" id="Phobius"/>
    </source>
</evidence>
<reference evidence="2 3" key="2">
    <citation type="submission" date="2017-09" db="EMBL/GenBank/DDBJ databases">
        <title>Extensive intraspecific genome diversity in a model arbuscular mycorrhizal fungus.</title>
        <authorList>
            <person name="Chen E.C."/>
            <person name="Morin E."/>
            <person name="Beaudet D."/>
            <person name="Noel J."/>
            <person name="Ndikumana S."/>
            <person name="Charron P."/>
            <person name="St-Onge C."/>
            <person name="Giorgi J."/>
            <person name="Grigoriev I.V."/>
            <person name="Roux C."/>
            <person name="Martin F.M."/>
            <person name="Corradi N."/>
        </authorList>
    </citation>
    <scope>NUCLEOTIDE SEQUENCE [LARGE SCALE GENOMIC DNA]</scope>
    <source>
        <strain evidence="2 3">A5</strain>
    </source>
</reference>
<evidence type="ECO:0000313" key="3">
    <source>
        <dbReference type="Proteomes" id="UP000232722"/>
    </source>
</evidence>
<dbReference type="Proteomes" id="UP000232722">
    <property type="component" value="Unassembled WGS sequence"/>
</dbReference>
<accession>A0A2N0NRK7</accession>
<keyword evidence="1" id="KW-0472">Membrane</keyword>
<keyword evidence="1" id="KW-1133">Transmembrane helix</keyword>
<name>A0A2N0NRK7_9GLOM</name>
<sequence length="60" mass="7197">MEFGSKYGFYVFDQMQFGSFGFDRIITLIWILVVIWITDKLTDQITQMMDNNRSDFSDDR</sequence>
<protein>
    <submittedName>
        <fullName evidence="2">Uncharacterized protein</fullName>
    </submittedName>
</protein>
<proteinExistence type="predicted"/>
<organism evidence="2 3">
    <name type="scientific">Rhizophagus irregularis</name>
    <dbReference type="NCBI Taxonomy" id="588596"/>
    <lineage>
        <taxon>Eukaryota</taxon>
        <taxon>Fungi</taxon>
        <taxon>Fungi incertae sedis</taxon>
        <taxon>Mucoromycota</taxon>
        <taxon>Glomeromycotina</taxon>
        <taxon>Glomeromycetes</taxon>
        <taxon>Glomerales</taxon>
        <taxon>Glomeraceae</taxon>
        <taxon>Rhizophagus</taxon>
    </lineage>
</organism>
<keyword evidence="1" id="KW-0812">Transmembrane</keyword>
<evidence type="ECO:0000313" key="2">
    <source>
        <dbReference type="EMBL" id="PKB97215.1"/>
    </source>
</evidence>
<dbReference type="AlphaFoldDB" id="A0A2N0NRK7"/>
<dbReference type="EMBL" id="LLXJ01003336">
    <property type="protein sequence ID" value="PKB97215.1"/>
    <property type="molecule type" value="Genomic_DNA"/>
</dbReference>
<reference evidence="2 3" key="1">
    <citation type="submission" date="2016-04" db="EMBL/GenBank/DDBJ databases">
        <title>Genome analyses suggest a sexual origin of heterokaryosis in a supposedly ancient asexual fungus.</title>
        <authorList>
            <person name="Ropars J."/>
            <person name="Sedzielewska K."/>
            <person name="Noel J."/>
            <person name="Charron P."/>
            <person name="Farinelli L."/>
            <person name="Marton T."/>
            <person name="Kruger M."/>
            <person name="Pelin A."/>
            <person name="Brachmann A."/>
            <person name="Corradi N."/>
        </authorList>
    </citation>
    <scope>NUCLEOTIDE SEQUENCE [LARGE SCALE GENOMIC DNA]</scope>
    <source>
        <strain evidence="2 3">A5</strain>
    </source>
</reference>
<feature type="transmembrane region" description="Helical" evidence="1">
    <location>
        <begin position="20"/>
        <end position="38"/>
    </location>
</feature>
<comment type="caution">
    <text evidence="2">The sequence shown here is derived from an EMBL/GenBank/DDBJ whole genome shotgun (WGS) entry which is preliminary data.</text>
</comment>
<gene>
    <name evidence="2" type="ORF">RhiirA5_433522</name>
</gene>